<dbReference type="EMBL" id="CM042050">
    <property type="protein sequence ID" value="KAI3736448.1"/>
    <property type="molecule type" value="Genomic_DNA"/>
</dbReference>
<protein>
    <submittedName>
        <fullName evidence="1">Uncharacterized protein</fullName>
    </submittedName>
</protein>
<keyword evidence="2" id="KW-1185">Reference proteome</keyword>
<reference evidence="1 2" key="2">
    <citation type="journal article" date="2022" name="Mol. Ecol. Resour.">
        <title>The genomes of chicory, endive, great burdock and yacon provide insights into Asteraceae paleo-polyploidization history and plant inulin production.</title>
        <authorList>
            <person name="Fan W."/>
            <person name="Wang S."/>
            <person name="Wang H."/>
            <person name="Wang A."/>
            <person name="Jiang F."/>
            <person name="Liu H."/>
            <person name="Zhao H."/>
            <person name="Xu D."/>
            <person name="Zhang Y."/>
        </authorList>
    </citation>
    <scope>NUCLEOTIDE SEQUENCE [LARGE SCALE GENOMIC DNA]</scope>
    <source>
        <strain evidence="2">cv. Niubang</strain>
    </source>
</reference>
<reference evidence="2" key="1">
    <citation type="journal article" date="2022" name="Mol. Ecol. Resour.">
        <title>The genomes of chicory, endive, great burdock and yacon provide insights into Asteraceae palaeo-polyploidization history and plant inulin production.</title>
        <authorList>
            <person name="Fan W."/>
            <person name="Wang S."/>
            <person name="Wang H."/>
            <person name="Wang A."/>
            <person name="Jiang F."/>
            <person name="Liu H."/>
            <person name="Zhao H."/>
            <person name="Xu D."/>
            <person name="Zhang Y."/>
        </authorList>
    </citation>
    <scope>NUCLEOTIDE SEQUENCE [LARGE SCALE GENOMIC DNA]</scope>
    <source>
        <strain evidence="2">cv. Niubang</strain>
    </source>
</reference>
<dbReference type="Proteomes" id="UP001055879">
    <property type="component" value="Linkage Group LG04"/>
</dbReference>
<sequence>MSCSRLANVVSVVIVNSSQKKAWPLLLSAISLSLCTFSALFSLSLNLQDDDVPPAVKDSFSLFKSLNSFQYLVLHFLHFCNYF</sequence>
<comment type="caution">
    <text evidence="1">The sequence shown here is derived from an EMBL/GenBank/DDBJ whole genome shotgun (WGS) entry which is preliminary data.</text>
</comment>
<organism evidence="1 2">
    <name type="scientific">Arctium lappa</name>
    <name type="common">Greater burdock</name>
    <name type="synonym">Lappa major</name>
    <dbReference type="NCBI Taxonomy" id="4217"/>
    <lineage>
        <taxon>Eukaryota</taxon>
        <taxon>Viridiplantae</taxon>
        <taxon>Streptophyta</taxon>
        <taxon>Embryophyta</taxon>
        <taxon>Tracheophyta</taxon>
        <taxon>Spermatophyta</taxon>
        <taxon>Magnoliopsida</taxon>
        <taxon>eudicotyledons</taxon>
        <taxon>Gunneridae</taxon>
        <taxon>Pentapetalae</taxon>
        <taxon>asterids</taxon>
        <taxon>campanulids</taxon>
        <taxon>Asterales</taxon>
        <taxon>Asteraceae</taxon>
        <taxon>Carduoideae</taxon>
        <taxon>Cardueae</taxon>
        <taxon>Arctiinae</taxon>
        <taxon>Arctium</taxon>
    </lineage>
</organism>
<evidence type="ECO:0000313" key="1">
    <source>
        <dbReference type="EMBL" id="KAI3736448.1"/>
    </source>
</evidence>
<gene>
    <name evidence="1" type="ORF">L6452_15989</name>
</gene>
<accession>A0ACB9CQ25</accession>
<evidence type="ECO:0000313" key="2">
    <source>
        <dbReference type="Proteomes" id="UP001055879"/>
    </source>
</evidence>
<name>A0ACB9CQ25_ARCLA</name>
<proteinExistence type="predicted"/>